<dbReference type="Proteomes" id="UP000297447">
    <property type="component" value="Unassembled WGS sequence"/>
</dbReference>
<dbReference type="PANTHER" id="PTHR43357">
    <property type="entry name" value="INNER MEMBRANE ABC TRANSPORTER PERMEASE PROTEIN YDCV"/>
    <property type="match status" value="1"/>
</dbReference>
<dbReference type="CDD" id="cd06261">
    <property type="entry name" value="TM_PBP2"/>
    <property type="match status" value="2"/>
</dbReference>
<feature type="domain" description="ABC transmembrane type-1" evidence="9">
    <location>
        <begin position="361"/>
        <end position="552"/>
    </location>
</feature>
<feature type="transmembrane region" description="Helical" evidence="8">
    <location>
        <begin position="365"/>
        <end position="387"/>
    </location>
</feature>
<dbReference type="InterPro" id="IPR035906">
    <property type="entry name" value="MetI-like_sf"/>
</dbReference>
<protein>
    <submittedName>
        <fullName evidence="10">Iron ABC transporter permease</fullName>
    </submittedName>
</protein>
<keyword evidence="6 8" id="KW-1133">Transmembrane helix</keyword>
<gene>
    <name evidence="10" type="ORF">E3T55_04850</name>
</gene>
<feature type="transmembrane region" description="Helical" evidence="8">
    <location>
        <begin position="251"/>
        <end position="269"/>
    </location>
</feature>
<evidence type="ECO:0000313" key="11">
    <source>
        <dbReference type="Proteomes" id="UP000297447"/>
    </source>
</evidence>
<evidence type="ECO:0000256" key="3">
    <source>
        <dbReference type="ARBA" id="ARBA00022475"/>
    </source>
</evidence>
<organism evidence="10 11">
    <name type="scientific">Cryobacterium frigoriphilum</name>
    <dbReference type="NCBI Taxonomy" id="1259150"/>
    <lineage>
        <taxon>Bacteria</taxon>
        <taxon>Bacillati</taxon>
        <taxon>Actinomycetota</taxon>
        <taxon>Actinomycetes</taxon>
        <taxon>Micrococcales</taxon>
        <taxon>Microbacteriaceae</taxon>
        <taxon>Cryobacterium</taxon>
    </lineage>
</organism>
<evidence type="ECO:0000256" key="8">
    <source>
        <dbReference type="RuleBase" id="RU363032"/>
    </source>
</evidence>
<keyword evidence="5 8" id="KW-0812">Transmembrane</keyword>
<keyword evidence="7 8" id="KW-0472">Membrane</keyword>
<dbReference type="InterPro" id="IPR000515">
    <property type="entry name" value="MetI-like"/>
</dbReference>
<evidence type="ECO:0000256" key="6">
    <source>
        <dbReference type="ARBA" id="ARBA00022989"/>
    </source>
</evidence>
<keyword evidence="11" id="KW-1185">Reference proteome</keyword>
<feature type="transmembrane region" description="Helical" evidence="8">
    <location>
        <begin position="301"/>
        <end position="325"/>
    </location>
</feature>
<proteinExistence type="inferred from homology"/>
<dbReference type="GO" id="GO:0055085">
    <property type="term" value="P:transmembrane transport"/>
    <property type="evidence" value="ECO:0007669"/>
    <property type="project" value="InterPro"/>
</dbReference>
<feature type="transmembrane region" description="Helical" evidence="8">
    <location>
        <begin position="425"/>
        <end position="441"/>
    </location>
</feature>
<comment type="caution">
    <text evidence="10">The sequence shown here is derived from an EMBL/GenBank/DDBJ whole genome shotgun (WGS) entry which is preliminary data.</text>
</comment>
<feature type="transmembrane region" description="Helical" evidence="8">
    <location>
        <begin position="475"/>
        <end position="498"/>
    </location>
</feature>
<name>A0A4R9A865_9MICO</name>
<keyword evidence="2 8" id="KW-0813">Transport</keyword>
<feature type="transmembrane region" description="Helical" evidence="8">
    <location>
        <begin position="399"/>
        <end position="419"/>
    </location>
</feature>
<feature type="transmembrane region" description="Helical" evidence="8">
    <location>
        <begin position="98"/>
        <end position="121"/>
    </location>
</feature>
<evidence type="ECO:0000313" key="10">
    <source>
        <dbReference type="EMBL" id="TFD54079.1"/>
    </source>
</evidence>
<accession>A0A4R9A865</accession>
<feature type="domain" description="ABC transmembrane type-1" evidence="9">
    <location>
        <begin position="63"/>
        <end position="270"/>
    </location>
</feature>
<comment type="subcellular location">
    <subcellularLocation>
        <location evidence="1">Cell inner membrane</location>
        <topology evidence="1">Multi-pass membrane protein</topology>
    </subcellularLocation>
    <subcellularLocation>
        <location evidence="8">Cell membrane</location>
        <topology evidence="8">Multi-pass membrane protein</topology>
    </subcellularLocation>
</comment>
<keyword evidence="3" id="KW-1003">Cell membrane</keyword>
<dbReference type="Gene3D" id="1.10.3720.10">
    <property type="entry name" value="MetI-like"/>
    <property type="match status" value="2"/>
</dbReference>
<feature type="transmembrane region" description="Helical" evidence="8">
    <location>
        <begin position="67"/>
        <end position="86"/>
    </location>
</feature>
<feature type="transmembrane region" description="Helical" evidence="8">
    <location>
        <begin position="12"/>
        <end position="32"/>
    </location>
</feature>
<dbReference type="PANTHER" id="PTHR43357:SF4">
    <property type="entry name" value="INNER MEMBRANE ABC TRANSPORTER PERMEASE PROTEIN YDCV"/>
    <property type="match status" value="1"/>
</dbReference>
<evidence type="ECO:0000256" key="1">
    <source>
        <dbReference type="ARBA" id="ARBA00004429"/>
    </source>
</evidence>
<dbReference type="Pfam" id="PF00528">
    <property type="entry name" value="BPD_transp_1"/>
    <property type="match status" value="2"/>
</dbReference>
<feature type="transmembrane region" description="Helical" evidence="8">
    <location>
        <begin position="534"/>
        <end position="551"/>
    </location>
</feature>
<evidence type="ECO:0000256" key="7">
    <source>
        <dbReference type="ARBA" id="ARBA00023136"/>
    </source>
</evidence>
<dbReference type="EMBL" id="SOHE01000018">
    <property type="protein sequence ID" value="TFD54079.1"/>
    <property type="molecule type" value="Genomic_DNA"/>
</dbReference>
<dbReference type="PROSITE" id="PS50928">
    <property type="entry name" value="ABC_TM1"/>
    <property type="match status" value="2"/>
</dbReference>
<dbReference type="GO" id="GO:0005886">
    <property type="term" value="C:plasma membrane"/>
    <property type="evidence" value="ECO:0007669"/>
    <property type="project" value="UniProtKB-SubCell"/>
</dbReference>
<evidence type="ECO:0000256" key="5">
    <source>
        <dbReference type="ARBA" id="ARBA00022692"/>
    </source>
</evidence>
<evidence type="ECO:0000259" key="9">
    <source>
        <dbReference type="PROSITE" id="PS50928"/>
    </source>
</evidence>
<comment type="similarity">
    <text evidence="8">Belongs to the binding-protein-dependent transport system permease family.</text>
</comment>
<dbReference type="OrthoDB" id="9804629at2"/>
<reference evidence="10 11" key="1">
    <citation type="submission" date="2019-03" db="EMBL/GenBank/DDBJ databases">
        <title>Genomics of glacier-inhabiting Cryobacterium strains.</title>
        <authorList>
            <person name="Liu Q."/>
            <person name="Xin Y.-H."/>
        </authorList>
    </citation>
    <scope>NUCLEOTIDE SEQUENCE [LARGE SCALE GENOMIC DNA]</scope>
    <source>
        <strain evidence="10 11">Hh14</strain>
    </source>
</reference>
<evidence type="ECO:0000256" key="4">
    <source>
        <dbReference type="ARBA" id="ARBA00022519"/>
    </source>
</evidence>
<evidence type="ECO:0000256" key="2">
    <source>
        <dbReference type="ARBA" id="ARBA00022448"/>
    </source>
</evidence>
<sequence length="560" mass="59747">MRIGRVVVSGPLLLLVGFLVLVPVGFVVLAAFSTSVPRPGNIDFALTLENFRTLADPSVMKATGNSLLIASLATLLALIIGGFLAFITARSNVPFRAFIYAIGLMPLFLPSYVGALAWAILGSPSAGLLNVALRDLGLDAVVDVYSFGGVVTVMAIFYAPYAFLMIHSAMSMMNPDLEDAAGVHGGSMAQTLKNVTFPLALPAILGSGLLIFILVLENFPVAQVLATPAGIDTLPTYIYRVMMATPARGNDAATVAIVLVGFVLLLTSLQRRYLAKRSYTTVTGKGMKARRVDLGRAKWPAVVFAGGYFLIAVVLPLLALLLTAGRVSPYMSSFRDLAAPGALDFSVFGEILSSAAFFGVAGNSIFVSVLAAALGTALAFAVAYVINRTRARGRALLEGISMVPLAVPHIVLGIGLLWTWLIMPIPLYGTIWVLVVAFLVVQMPQGLRSVSASIQATHRDLEDSAVMLGARRAKAITFVTLPLMKVTLASSFLLLLMLSMRELTVPLFLYTTDTKILSIEIFDLFENGGAAQEAAAMSVVYCVIMFIVSYLPQRFGNQKH</sequence>
<dbReference type="AlphaFoldDB" id="A0A4R9A865"/>
<feature type="transmembrane region" description="Helical" evidence="8">
    <location>
        <begin position="144"/>
        <end position="164"/>
    </location>
</feature>
<keyword evidence="4" id="KW-0997">Cell inner membrane</keyword>
<dbReference type="SUPFAM" id="SSF161098">
    <property type="entry name" value="MetI-like"/>
    <property type="match status" value="2"/>
</dbReference>
<feature type="transmembrane region" description="Helical" evidence="8">
    <location>
        <begin position="195"/>
        <end position="215"/>
    </location>
</feature>